<feature type="region of interest" description="Disordered" evidence="2">
    <location>
        <begin position="905"/>
        <end position="1027"/>
    </location>
</feature>
<feature type="region of interest" description="Disordered" evidence="2">
    <location>
        <begin position="625"/>
        <end position="746"/>
    </location>
</feature>
<feature type="region of interest" description="Disordered" evidence="2">
    <location>
        <begin position="881"/>
        <end position="900"/>
    </location>
</feature>
<feature type="compositionally biased region" description="Polar residues" evidence="2">
    <location>
        <begin position="553"/>
        <end position="564"/>
    </location>
</feature>
<gene>
    <name evidence="3" type="ORF">VP1G_09479</name>
</gene>
<evidence type="ECO:0000256" key="1">
    <source>
        <dbReference type="SAM" id="Coils"/>
    </source>
</evidence>
<protein>
    <submittedName>
        <fullName evidence="3">Uncharacterized protein</fullName>
    </submittedName>
</protein>
<feature type="compositionally biased region" description="Low complexity" evidence="2">
    <location>
        <begin position="657"/>
        <end position="671"/>
    </location>
</feature>
<feature type="compositionally biased region" description="Acidic residues" evidence="2">
    <location>
        <begin position="883"/>
        <end position="897"/>
    </location>
</feature>
<organism evidence="3 4">
    <name type="scientific">Cytospora mali</name>
    <name type="common">Apple Valsa canker fungus</name>
    <name type="synonym">Valsa mali</name>
    <dbReference type="NCBI Taxonomy" id="578113"/>
    <lineage>
        <taxon>Eukaryota</taxon>
        <taxon>Fungi</taxon>
        <taxon>Dikarya</taxon>
        <taxon>Ascomycota</taxon>
        <taxon>Pezizomycotina</taxon>
        <taxon>Sordariomycetes</taxon>
        <taxon>Sordariomycetidae</taxon>
        <taxon>Diaporthales</taxon>
        <taxon>Cytosporaceae</taxon>
        <taxon>Cytospora</taxon>
    </lineage>
</organism>
<feature type="compositionally biased region" description="Basic and acidic residues" evidence="2">
    <location>
        <begin position="698"/>
        <end position="707"/>
    </location>
</feature>
<feature type="compositionally biased region" description="Polar residues" evidence="2">
    <location>
        <begin position="983"/>
        <end position="992"/>
    </location>
</feature>
<evidence type="ECO:0000313" key="3">
    <source>
        <dbReference type="EMBL" id="KUI62357.1"/>
    </source>
</evidence>
<evidence type="ECO:0000256" key="2">
    <source>
        <dbReference type="SAM" id="MobiDB-lite"/>
    </source>
</evidence>
<feature type="compositionally biased region" description="Low complexity" evidence="2">
    <location>
        <begin position="1009"/>
        <end position="1020"/>
    </location>
</feature>
<keyword evidence="4" id="KW-1185">Reference proteome</keyword>
<reference evidence="4" key="1">
    <citation type="submission" date="2014-12" db="EMBL/GenBank/DDBJ databases">
        <title>Genome Sequence of Valsa Canker Pathogens Uncovers a Specific Adaption of Colonization on Woody Bark.</title>
        <authorList>
            <person name="Yin Z."/>
            <person name="Liu H."/>
            <person name="Gao X."/>
            <person name="Li Z."/>
            <person name="Song N."/>
            <person name="Ke X."/>
            <person name="Dai Q."/>
            <person name="Wu Y."/>
            <person name="Sun Y."/>
            <person name="Xu J.-R."/>
            <person name="Kang Z.K."/>
            <person name="Wang L."/>
            <person name="Huang L."/>
        </authorList>
    </citation>
    <scope>NUCLEOTIDE SEQUENCE [LARGE SCALE GENOMIC DNA]</scope>
    <source>
        <strain evidence="4">SXYL134</strain>
    </source>
</reference>
<feature type="region of interest" description="Disordered" evidence="2">
    <location>
        <begin position="553"/>
        <end position="589"/>
    </location>
</feature>
<name>A0A194VED1_CYTMA</name>
<dbReference type="AlphaFoldDB" id="A0A194VED1"/>
<feature type="coiled-coil region" evidence="1">
    <location>
        <begin position="60"/>
        <end position="175"/>
    </location>
</feature>
<keyword evidence="1" id="KW-0175">Coiled coil</keyword>
<feature type="compositionally biased region" description="Acidic residues" evidence="2">
    <location>
        <begin position="999"/>
        <end position="1008"/>
    </location>
</feature>
<evidence type="ECO:0000313" key="4">
    <source>
        <dbReference type="Proteomes" id="UP000078576"/>
    </source>
</evidence>
<proteinExistence type="predicted"/>
<feature type="coiled-coil region" evidence="1">
    <location>
        <begin position="331"/>
        <end position="361"/>
    </location>
</feature>
<accession>A0A194VED1</accession>
<dbReference type="EMBL" id="KN714809">
    <property type="protein sequence ID" value="KUI62357.1"/>
    <property type="molecule type" value="Genomic_DNA"/>
</dbReference>
<dbReference type="OrthoDB" id="5243711at2759"/>
<feature type="compositionally biased region" description="Basic and acidic residues" evidence="2">
    <location>
        <begin position="923"/>
        <end position="933"/>
    </location>
</feature>
<dbReference type="Proteomes" id="UP000078576">
    <property type="component" value="Unassembled WGS sequence"/>
</dbReference>
<sequence>MMATVVRALRSYIAPFYPADAEEQARLQRYFLGETIDEAANAKAADGPDAETAETTMRNVDVMKEELKKITRTVDEMERHLVRCRNDVDDLFSTWSENIARQYSQRFDEKVAEFDEEVERLSKQLENKFMQAGRSAAVLMQGIVDGHNAKVQQINNQLEGKLAEVEEKVGEKAEHAEVAMLTTAQSCMGKRLAKFQREQKMLHERRGEDLVHMMRDQKKTYRWMRAMEKEHNAITLHCEADAKARCLLHQRLDAVEQQPRVNQISSQALISMSQDLSAPQGTEKGSCLQHEAKIKELMEKLEGYHSPLNTLERAPINPSPCQSCEETLKKVEKIVLELSEASEAKKELESLKGKFEDYKNFSDARYEALQVKFDDLVGLVNQTQAPPVDWKMVARLEALEEQQRWNDRVRQLETFGAATPEPVLKHMEYLETQLGIALYEREAPLPGTIARARIAWAWDVLEGLARRDAYEDFEDVEHGKDDAASHEVAPVHHQPLLAIIDEQQTQKTEGVHLDSTTQQFIQGEALKEPTVQVTIIPQTNAHEATTQMEIVSQEGSPAASNTQCEVEDSMATEDSLAHPDQTDLSPPAALSFSSTLPSFQSPPVNVPAMDWSASVSVDLSRNASEFDIDDPSRSKAPKNQNLATVAGREVADRDIITTASSDAGDSDASTAIEPPTNTNSGDLKQDSKNTEELQEYFSDERNEERKISGLGAPPKENVQSPFSITAPKKSSGDLLPDPDPNKQSHETAQPIYGASVSSAYTTVYGAQPVTNTMASPSNTGLCMAPTFIQPPSPPNGSNILSYSTPTYSSPTNPNSKLTTAIGPYAISMQQVPRSLTSSGLVNYIPAQPILTNPNIHLTQSPTAKFGAGSAITCLVPLAQTQLDDPDSDGDVDGDVSEPEVGTVPVAENNARAVRPKPKGRLNKMTDKQREAVRVEVSQQAPRPEGTQELPPIISQPSTSPEPTEAAVQETETTSTHTKVAESSKISSSTTTVYDREDTVDYGDTDDDTPAPSKPSAATAPIAGPAEREMRRYSTQWLKIWRSHVVSEQNLTRFAEASGFGDSADKWVATVENSNADIRPQDLLSHANIGVKRQLYSREDINEIAGALFEVCLVQSGSFKRAVENFDPFNMAKYHETFMEAFKEYLESHPADSL</sequence>